<dbReference type="InterPro" id="IPR002509">
    <property type="entry name" value="NODB_dom"/>
</dbReference>
<dbReference type="PROSITE" id="PS51677">
    <property type="entry name" value="NODB"/>
    <property type="match status" value="1"/>
</dbReference>
<accession>A0AAE7B9I3</accession>
<dbReference type="KEGG" id="avp:AVENP_2449"/>
<dbReference type="Gene3D" id="3.20.20.370">
    <property type="entry name" value="Glycoside hydrolase/deacetylase"/>
    <property type="match status" value="1"/>
</dbReference>
<sequence length="234" mass="27270">MIFDHKKNAKFNGLRVKPAEFEKQIKYLSDNNWTFFTMSELIENKNNLSEKSIAITFDDGYEDNFTNAFPILKKYNAKATIYLVIDRHNKEWSSKRKKKNSSGELKNEPKLLDEQISELINSGLIEIGSHTMTHDNLPTLNKRQKLDEIKNSKLEIEKKFNIKCISFCYPFGLYDKEDIKLVQESYTNATTTTKGIDDLTKSDLFELKRITISGKDNMFAFKIKLKRGLRGFKK</sequence>
<dbReference type="GO" id="GO:0005576">
    <property type="term" value="C:extracellular region"/>
    <property type="evidence" value="ECO:0007669"/>
    <property type="project" value="UniProtKB-SubCell"/>
</dbReference>
<comment type="subcellular location">
    <subcellularLocation>
        <location evidence="1">Secreted</location>
    </subcellularLocation>
</comment>
<dbReference type="Pfam" id="PF01522">
    <property type="entry name" value="Polysacc_deac_1"/>
    <property type="match status" value="1"/>
</dbReference>
<dbReference type="GO" id="GO:0016810">
    <property type="term" value="F:hydrolase activity, acting on carbon-nitrogen (but not peptide) bonds"/>
    <property type="evidence" value="ECO:0007669"/>
    <property type="project" value="InterPro"/>
</dbReference>
<dbReference type="AlphaFoldDB" id="A0AAE7B9I3"/>
<dbReference type="PANTHER" id="PTHR34216:SF3">
    <property type="entry name" value="POLY-BETA-1,6-N-ACETYL-D-GLUCOSAMINE N-DEACETYLASE"/>
    <property type="match status" value="1"/>
</dbReference>
<gene>
    <name evidence="4" type="ORF">AVENP_2449</name>
</gene>
<reference evidence="4 5" key="1">
    <citation type="submission" date="2020-05" db="EMBL/GenBank/DDBJ databases">
        <title>Complete genome sequencing of Campylobacter and Arcobacter type strains.</title>
        <authorList>
            <person name="Miller W.G."/>
            <person name="Yee E."/>
        </authorList>
    </citation>
    <scope>NUCLEOTIDE SEQUENCE [LARGE SCALE GENOMIC DNA]</scope>
    <source>
        <strain evidence="4 5">LMG 26156</strain>
    </source>
</reference>
<organism evidence="4 5">
    <name type="scientific">Arcobacter venerupis</name>
    <dbReference type="NCBI Taxonomy" id="1054033"/>
    <lineage>
        <taxon>Bacteria</taxon>
        <taxon>Pseudomonadati</taxon>
        <taxon>Campylobacterota</taxon>
        <taxon>Epsilonproteobacteria</taxon>
        <taxon>Campylobacterales</taxon>
        <taxon>Arcobacteraceae</taxon>
        <taxon>Arcobacter</taxon>
    </lineage>
</organism>
<dbReference type="PANTHER" id="PTHR34216">
    <property type="match status" value="1"/>
</dbReference>
<dbReference type="InterPro" id="IPR011330">
    <property type="entry name" value="Glyco_hydro/deAcase_b/a-brl"/>
</dbReference>
<evidence type="ECO:0000256" key="2">
    <source>
        <dbReference type="ARBA" id="ARBA00022729"/>
    </source>
</evidence>
<protein>
    <submittedName>
        <fullName evidence="4">Polysaccharide deacetylase</fullName>
    </submittedName>
</protein>
<name>A0AAE7B9I3_9BACT</name>
<proteinExistence type="predicted"/>
<evidence type="ECO:0000256" key="1">
    <source>
        <dbReference type="ARBA" id="ARBA00004613"/>
    </source>
</evidence>
<dbReference type="InterPro" id="IPR051398">
    <property type="entry name" value="Polysacch_Deacetylase"/>
</dbReference>
<keyword evidence="5" id="KW-1185">Reference proteome</keyword>
<dbReference type="CDD" id="cd10918">
    <property type="entry name" value="CE4_NodB_like_5s_6s"/>
    <property type="match status" value="1"/>
</dbReference>
<keyword evidence="2" id="KW-0732">Signal</keyword>
<evidence type="ECO:0000313" key="4">
    <source>
        <dbReference type="EMBL" id="QKF67963.1"/>
    </source>
</evidence>
<feature type="domain" description="NodB homology" evidence="3">
    <location>
        <begin position="51"/>
        <end position="234"/>
    </location>
</feature>
<dbReference type="SUPFAM" id="SSF88713">
    <property type="entry name" value="Glycoside hydrolase/deacetylase"/>
    <property type="match status" value="1"/>
</dbReference>
<dbReference type="EMBL" id="CP053840">
    <property type="protein sequence ID" value="QKF67963.1"/>
    <property type="molecule type" value="Genomic_DNA"/>
</dbReference>
<dbReference type="GO" id="GO:0005975">
    <property type="term" value="P:carbohydrate metabolic process"/>
    <property type="evidence" value="ECO:0007669"/>
    <property type="project" value="InterPro"/>
</dbReference>
<evidence type="ECO:0000259" key="3">
    <source>
        <dbReference type="PROSITE" id="PS51677"/>
    </source>
</evidence>
<evidence type="ECO:0000313" key="5">
    <source>
        <dbReference type="Proteomes" id="UP000503482"/>
    </source>
</evidence>
<dbReference type="Proteomes" id="UP000503482">
    <property type="component" value="Chromosome"/>
</dbReference>